<evidence type="ECO:0000313" key="3">
    <source>
        <dbReference type="Proteomes" id="UP000717364"/>
    </source>
</evidence>
<keyword evidence="1" id="KW-0812">Transmembrane</keyword>
<gene>
    <name evidence="2" type="ORF">IXB50_08600</name>
</gene>
<dbReference type="EMBL" id="JADOES010000012">
    <property type="protein sequence ID" value="MBT9315482.1"/>
    <property type="molecule type" value="Genomic_DNA"/>
</dbReference>
<evidence type="ECO:0000256" key="1">
    <source>
        <dbReference type="SAM" id="Phobius"/>
    </source>
</evidence>
<comment type="caution">
    <text evidence="2">The sequence shown here is derived from an EMBL/GenBank/DDBJ whole genome shotgun (WGS) entry which is preliminary data.</text>
</comment>
<proteinExistence type="predicted"/>
<dbReference type="AlphaFoldDB" id="A0A947DED1"/>
<dbReference type="Pfam" id="PF11688">
    <property type="entry name" value="DUF3285"/>
    <property type="match status" value="1"/>
</dbReference>
<reference evidence="2" key="2">
    <citation type="journal article" date="2021" name="Mar. Drugs">
        <title>Genome Reduction and Secondary Metabolism of the Marine Sponge-Associated Cyanobacterium Leptothoe.</title>
        <authorList>
            <person name="Konstantinou D."/>
            <person name="Popin R.V."/>
            <person name="Fewer D.P."/>
            <person name="Sivonen K."/>
            <person name="Gkelis S."/>
        </authorList>
    </citation>
    <scope>NUCLEOTIDE SEQUENCE</scope>
    <source>
        <strain evidence="2">TAU-MAC 1115</strain>
    </source>
</reference>
<feature type="transmembrane region" description="Helical" evidence="1">
    <location>
        <begin position="36"/>
        <end position="56"/>
    </location>
</feature>
<dbReference type="RefSeq" id="WP_215608549.1">
    <property type="nucleotide sequence ID" value="NZ_JADOES010000012.1"/>
</dbReference>
<dbReference type="Proteomes" id="UP000717364">
    <property type="component" value="Unassembled WGS sequence"/>
</dbReference>
<keyword evidence="1" id="KW-0472">Membrane</keyword>
<reference evidence="2" key="1">
    <citation type="submission" date="2020-11" db="EMBL/GenBank/DDBJ databases">
        <authorList>
            <person name="Konstantinou D."/>
            <person name="Gkelis S."/>
            <person name="Popin R."/>
            <person name="Fewer D."/>
            <person name="Sivonen K."/>
        </authorList>
    </citation>
    <scope>NUCLEOTIDE SEQUENCE</scope>
    <source>
        <strain evidence="2">TAU-MAC 1115</strain>
    </source>
</reference>
<accession>A0A947DED1</accession>
<evidence type="ECO:0000313" key="2">
    <source>
        <dbReference type="EMBL" id="MBT9315482.1"/>
    </source>
</evidence>
<sequence length="58" mass="6370">MSQTSQPSADPKPDEVTPSYVKLAMRNMVKKGGKSLFHFFLTTIGLLGLLIGLAYLTR</sequence>
<protein>
    <submittedName>
        <fullName evidence="2">DUF3285 domain-containing protein</fullName>
    </submittedName>
</protein>
<organism evidence="2 3">
    <name type="scientific">Leptothoe spongobia TAU-MAC 1115</name>
    <dbReference type="NCBI Taxonomy" id="1967444"/>
    <lineage>
        <taxon>Bacteria</taxon>
        <taxon>Bacillati</taxon>
        <taxon>Cyanobacteriota</taxon>
        <taxon>Cyanophyceae</taxon>
        <taxon>Nodosilineales</taxon>
        <taxon>Cymatolegaceae</taxon>
        <taxon>Leptothoe</taxon>
        <taxon>Leptothoe spongobia</taxon>
    </lineage>
</organism>
<name>A0A947DED1_9CYAN</name>
<keyword evidence="3" id="KW-1185">Reference proteome</keyword>
<dbReference type="InterPro" id="IPR021702">
    <property type="entry name" value="DUF3285"/>
</dbReference>
<keyword evidence="1" id="KW-1133">Transmembrane helix</keyword>